<dbReference type="SUPFAM" id="SSF48008">
    <property type="entry name" value="GntR ligand-binding domain-like"/>
    <property type="match status" value="1"/>
</dbReference>
<evidence type="ECO:0000256" key="2">
    <source>
        <dbReference type="ARBA" id="ARBA00023125"/>
    </source>
</evidence>
<reference evidence="5 6" key="1">
    <citation type="submission" date="2020-04" db="EMBL/GenBank/DDBJ databases">
        <authorList>
            <person name="Klaysubun C."/>
            <person name="Duangmal K."/>
            <person name="Lipun K."/>
        </authorList>
    </citation>
    <scope>NUCLEOTIDE SEQUENCE [LARGE SCALE GENOMIC DNA]</scope>
    <source>
        <strain evidence="5 6">K10HN5</strain>
    </source>
</reference>
<dbReference type="Pfam" id="PF07729">
    <property type="entry name" value="FCD"/>
    <property type="match status" value="1"/>
</dbReference>
<dbReference type="Gene3D" id="1.20.120.530">
    <property type="entry name" value="GntR ligand-binding domain-like"/>
    <property type="match status" value="1"/>
</dbReference>
<keyword evidence="6" id="KW-1185">Reference proteome</keyword>
<dbReference type="Pfam" id="PF00392">
    <property type="entry name" value="GntR"/>
    <property type="match status" value="1"/>
</dbReference>
<keyword evidence="1" id="KW-0805">Transcription regulation</keyword>
<evidence type="ECO:0000256" key="1">
    <source>
        <dbReference type="ARBA" id="ARBA00023015"/>
    </source>
</evidence>
<evidence type="ECO:0000313" key="6">
    <source>
        <dbReference type="Proteomes" id="UP000820669"/>
    </source>
</evidence>
<dbReference type="SMART" id="SM00345">
    <property type="entry name" value="HTH_GNTR"/>
    <property type="match status" value="1"/>
</dbReference>
<gene>
    <name evidence="5" type="ORF">HF526_16015</name>
</gene>
<keyword evidence="3" id="KW-0804">Transcription</keyword>
<dbReference type="SMART" id="SM00895">
    <property type="entry name" value="FCD"/>
    <property type="match status" value="1"/>
</dbReference>
<protein>
    <submittedName>
        <fullName evidence="5">GntR family transcriptional regulator</fullName>
    </submittedName>
</protein>
<dbReference type="CDD" id="cd07377">
    <property type="entry name" value="WHTH_GntR"/>
    <property type="match status" value="1"/>
</dbReference>
<dbReference type="InterPro" id="IPR011711">
    <property type="entry name" value="GntR_C"/>
</dbReference>
<keyword evidence="2" id="KW-0238">DNA-binding</keyword>
<dbReference type="InterPro" id="IPR000524">
    <property type="entry name" value="Tscrpt_reg_HTH_GntR"/>
</dbReference>
<evidence type="ECO:0000259" key="4">
    <source>
        <dbReference type="PROSITE" id="PS50949"/>
    </source>
</evidence>
<dbReference type="PANTHER" id="PTHR43537">
    <property type="entry name" value="TRANSCRIPTIONAL REGULATOR, GNTR FAMILY"/>
    <property type="match status" value="1"/>
</dbReference>
<feature type="domain" description="HTH gntR-type" evidence="4">
    <location>
        <begin position="56"/>
        <end position="123"/>
    </location>
</feature>
<dbReference type="InterPro" id="IPR036390">
    <property type="entry name" value="WH_DNA-bd_sf"/>
</dbReference>
<proteinExistence type="predicted"/>
<name>A0ABX1SB68_9PSEU</name>
<dbReference type="Proteomes" id="UP000820669">
    <property type="component" value="Unassembled WGS sequence"/>
</dbReference>
<dbReference type="EMBL" id="JAAXLA010000027">
    <property type="protein sequence ID" value="NMH98799.1"/>
    <property type="molecule type" value="Genomic_DNA"/>
</dbReference>
<dbReference type="InterPro" id="IPR036388">
    <property type="entry name" value="WH-like_DNA-bd_sf"/>
</dbReference>
<sequence length="266" mass="28821">MSGSVIDESKDCSTILQQAESSRRPPVTYRCPVTLVDPAGDALASLARARSLVAHTSTAERVAEAVREEVAGGRLRPGARLPEQAVCAALRVSRNTVREALSQLVAERVLVREPHRGVFVAEPDRDAVRDVYRARRLLEPAAVRDGEAGGDPAAVAVVRAAVTEGLAAAAGGRWDDVANANQHFHRALVALAGSPRLDQQMGLLLAEMRLVFHRMPGVREFHEPYLVRNERICRLLEAGDRPTAAVEVADYLQVAEAQLLDAYESL</sequence>
<dbReference type="SUPFAM" id="SSF46785">
    <property type="entry name" value="Winged helix' DNA-binding domain"/>
    <property type="match status" value="1"/>
</dbReference>
<dbReference type="PANTHER" id="PTHR43537:SF45">
    <property type="entry name" value="GNTR FAMILY REGULATORY PROTEIN"/>
    <property type="match status" value="1"/>
</dbReference>
<dbReference type="InterPro" id="IPR008920">
    <property type="entry name" value="TF_FadR/GntR_C"/>
</dbReference>
<comment type="caution">
    <text evidence="5">The sequence shown here is derived from an EMBL/GenBank/DDBJ whole genome shotgun (WGS) entry which is preliminary data.</text>
</comment>
<dbReference type="PROSITE" id="PS50949">
    <property type="entry name" value="HTH_GNTR"/>
    <property type="match status" value="1"/>
</dbReference>
<accession>A0ABX1SB68</accession>
<organism evidence="5 6">
    <name type="scientific">Pseudonocardia acidicola</name>
    <dbReference type="NCBI Taxonomy" id="2724939"/>
    <lineage>
        <taxon>Bacteria</taxon>
        <taxon>Bacillati</taxon>
        <taxon>Actinomycetota</taxon>
        <taxon>Actinomycetes</taxon>
        <taxon>Pseudonocardiales</taxon>
        <taxon>Pseudonocardiaceae</taxon>
        <taxon>Pseudonocardia</taxon>
    </lineage>
</organism>
<dbReference type="Gene3D" id="1.10.10.10">
    <property type="entry name" value="Winged helix-like DNA-binding domain superfamily/Winged helix DNA-binding domain"/>
    <property type="match status" value="1"/>
</dbReference>
<evidence type="ECO:0000256" key="3">
    <source>
        <dbReference type="ARBA" id="ARBA00023163"/>
    </source>
</evidence>
<evidence type="ECO:0000313" key="5">
    <source>
        <dbReference type="EMBL" id="NMH98799.1"/>
    </source>
</evidence>